<organism evidence="2 3">
    <name type="scientific">Haladaptatus pallidirubidus</name>
    <dbReference type="NCBI Taxonomy" id="1008152"/>
    <lineage>
        <taxon>Archaea</taxon>
        <taxon>Methanobacteriati</taxon>
        <taxon>Methanobacteriota</taxon>
        <taxon>Stenosarchaea group</taxon>
        <taxon>Halobacteria</taxon>
        <taxon>Halobacteriales</taxon>
        <taxon>Haladaptataceae</taxon>
        <taxon>Haladaptatus</taxon>
    </lineage>
</organism>
<dbReference type="InterPro" id="IPR036291">
    <property type="entry name" value="NAD(P)-bd_dom_sf"/>
</dbReference>
<dbReference type="InterPro" id="IPR001509">
    <property type="entry name" value="Epimerase_deHydtase"/>
</dbReference>
<dbReference type="GeneID" id="68614000"/>
<gene>
    <name evidence="2" type="ORF">GCM10025751_41220</name>
</gene>
<evidence type="ECO:0000313" key="3">
    <source>
        <dbReference type="Proteomes" id="UP001501729"/>
    </source>
</evidence>
<dbReference type="Proteomes" id="UP001501729">
    <property type="component" value="Unassembled WGS sequence"/>
</dbReference>
<dbReference type="InterPro" id="IPR051783">
    <property type="entry name" value="NAD(P)-dependent_oxidoreduct"/>
</dbReference>
<comment type="caution">
    <text evidence="2">The sequence shown here is derived from an EMBL/GenBank/DDBJ whole genome shotgun (WGS) entry which is preliminary data.</text>
</comment>
<name>A0AAV3UMF9_9EURY</name>
<dbReference type="GO" id="GO:0005737">
    <property type="term" value="C:cytoplasm"/>
    <property type="evidence" value="ECO:0007669"/>
    <property type="project" value="TreeGrafter"/>
</dbReference>
<dbReference type="PANTHER" id="PTHR48079">
    <property type="entry name" value="PROTEIN YEEZ"/>
    <property type="match status" value="1"/>
</dbReference>
<protein>
    <submittedName>
        <fullName evidence="2">NAD(P)-dependent oxidoreductase</fullName>
    </submittedName>
</protein>
<accession>A0AAV3UMF9</accession>
<proteinExistence type="predicted"/>
<dbReference type="Gene3D" id="3.40.50.720">
    <property type="entry name" value="NAD(P)-binding Rossmann-like Domain"/>
    <property type="match status" value="1"/>
</dbReference>
<dbReference type="EMBL" id="BAABKX010000015">
    <property type="protein sequence ID" value="GAA5058339.1"/>
    <property type="molecule type" value="Genomic_DNA"/>
</dbReference>
<dbReference type="Pfam" id="PF01370">
    <property type="entry name" value="Epimerase"/>
    <property type="match status" value="1"/>
</dbReference>
<feature type="domain" description="NAD-dependent epimerase/dehydratase" evidence="1">
    <location>
        <begin position="3"/>
        <end position="225"/>
    </location>
</feature>
<evidence type="ECO:0000259" key="1">
    <source>
        <dbReference type="Pfam" id="PF01370"/>
    </source>
</evidence>
<keyword evidence="3" id="KW-1185">Reference proteome</keyword>
<evidence type="ECO:0000313" key="2">
    <source>
        <dbReference type="EMBL" id="GAA5058339.1"/>
    </source>
</evidence>
<dbReference type="AlphaFoldDB" id="A0AAV3UMF9"/>
<dbReference type="PANTHER" id="PTHR48079:SF6">
    <property type="entry name" value="NAD(P)-BINDING DOMAIN-CONTAINING PROTEIN-RELATED"/>
    <property type="match status" value="1"/>
</dbReference>
<dbReference type="SUPFAM" id="SSF51735">
    <property type="entry name" value="NAD(P)-binding Rossmann-fold domains"/>
    <property type="match status" value="1"/>
</dbReference>
<sequence>MTVFVAGATGVLGRGLVEQLAERNHRVVGLTRDARGDNLVTERGGEPRRGDILDRESLADAADGCDVLVHAATAIPTSRKPTEQEWVLNDKVRVEGARNLVSVGAEIGAECLLQQSITWLARRPDGSPFDEDAPPNPNRVTRSALDAERIVRRGGKEHGFEVGILRCGWFYAPDSAHTRQMGAGLLDGRFPVLGGGLLGRRDATLSILHVEDAARAFVTATESNATGLWHVTDNRLVTLSTLLRDFADQLDAPEPRRVPGWLVRPIVGKSSVRLLTNSAPTSNARFRETFDWEPKYPSYREGLRNVVETWRDEGTLVERPEGYEWRGN</sequence>
<reference evidence="2 3" key="1">
    <citation type="journal article" date="2019" name="Int. J. Syst. Evol. Microbiol.">
        <title>The Global Catalogue of Microorganisms (GCM) 10K type strain sequencing project: providing services to taxonomists for standard genome sequencing and annotation.</title>
        <authorList>
            <consortium name="The Broad Institute Genomics Platform"/>
            <consortium name="The Broad Institute Genome Sequencing Center for Infectious Disease"/>
            <person name="Wu L."/>
            <person name="Ma J."/>
        </authorList>
    </citation>
    <scope>NUCLEOTIDE SEQUENCE [LARGE SCALE GENOMIC DNA]</scope>
    <source>
        <strain evidence="2 3">JCM 17504</strain>
    </source>
</reference>
<dbReference type="RefSeq" id="WP_227773773.1">
    <property type="nucleotide sequence ID" value="NZ_BAABKX010000015.1"/>
</dbReference>
<dbReference type="GO" id="GO:0004029">
    <property type="term" value="F:aldehyde dehydrogenase (NAD+) activity"/>
    <property type="evidence" value="ECO:0007669"/>
    <property type="project" value="TreeGrafter"/>
</dbReference>